<name>A0ABR5KUY3_PSEAV</name>
<evidence type="ECO:0000313" key="3">
    <source>
        <dbReference type="Proteomes" id="UP000037943"/>
    </source>
</evidence>
<dbReference type="Proteomes" id="UP000037943">
    <property type="component" value="Unassembled WGS sequence"/>
</dbReference>
<evidence type="ECO:0000313" key="1">
    <source>
        <dbReference type="EMBL" id="KPC17250.1"/>
    </source>
</evidence>
<sequence>MCVYCLPSWQSIQCRQPNLQPCFCCQIENSMISLPAERTTTYPYPIYLNGMHLERDRALVVKQQDDYQRGKAFEWAITDIAWMANLEATHQKLMDEAPGYPATFYKLHLAEQLAFAICIEHPLQNECLALLMQQEVDPEIIPEMVAVSKRMQRRNLPDKYQWVQPADTQGKLRDIRQLTQLGLVSEESLVERALRSQQSVKIIQEMIETVEPEAAKRMREQLVRALLVSDETQASRLRTMLGLGPCMGTWEASRRFTLMFEYAAQGLLDEHQLFPEILSANLDAGIGVQMSILVDDRIYLKDMAQKDLTRMIERILQEALRYPNVFDPDKPPLLPDLIGGVIRFCVDHVRDGRELIVHALLPNLSMGELYCPAPWEPNAESRLNDLLVRIEADLSCENHHARVVHQIGRLITPKESCQ</sequence>
<dbReference type="EMBL" id="LGLK01000057">
    <property type="protein sequence ID" value="KPC18209.1"/>
    <property type="molecule type" value="Genomic_DNA"/>
</dbReference>
<dbReference type="EMBL" id="LGLK01000057">
    <property type="protein sequence ID" value="KPC17250.1"/>
    <property type="molecule type" value="Genomic_DNA"/>
</dbReference>
<accession>A0ABR5KUY3</accession>
<keyword evidence="3" id="KW-1185">Reference proteome</keyword>
<reference evidence="2 3" key="2">
    <citation type="submission" date="2015-10" db="EMBL/GenBank/DDBJ databases">
        <title>Comparative genomics and high-throughput reverse genetic screens identify a new phytobacterial MAMP and an Arabidopsis receptor required for immune elicitation.</title>
        <authorList>
            <person name="Mott G.A."/>
            <person name="Thakur S."/>
            <person name="Wang P.W."/>
            <person name="Desveaux D."/>
            <person name="Guttman D.S."/>
        </authorList>
    </citation>
    <scope>NUCLEOTIDE SEQUENCE [LARGE SCALE GENOMIC DNA]</scope>
    <source>
        <strain evidence="2 3">107</strain>
    </source>
</reference>
<organism evidence="2 3">
    <name type="scientific">Pseudomonas amygdali pv. lachrymans</name>
    <name type="common">Pseudomonas syringae pv. lachrymans</name>
    <dbReference type="NCBI Taxonomy" id="53707"/>
    <lineage>
        <taxon>Bacteria</taxon>
        <taxon>Pseudomonadati</taxon>
        <taxon>Pseudomonadota</taxon>
        <taxon>Gammaproteobacteria</taxon>
        <taxon>Pseudomonadales</taxon>
        <taxon>Pseudomonadaceae</taxon>
        <taxon>Pseudomonas</taxon>
        <taxon>Pseudomonas amygdali</taxon>
    </lineage>
</organism>
<evidence type="ECO:0000313" key="2">
    <source>
        <dbReference type="EMBL" id="KPC18209.1"/>
    </source>
</evidence>
<reference evidence="2" key="1">
    <citation type="submission" date="2015-07" db="EMBL/GenBank/DDBJ databases">
        <authorList>
            <person name="O'Brien H.E."/>
            <person name="Thakur S."/>
            <person name="Gong Y."/>
            <person name="Wang P.W."/>
            <person name="Guttman D.S."/>
        </authorList>
    </citation>
    <scope>NUCLEOTIDE SEQUENCE</scope>
    <source>
        <strain evidence="2">107</strain>
    </source>
</reference>
<comment type="caution">
    <text evidence="2">The sequence shown here is derived from an EMBL/GenBank/DDBJ whole genome shotgun (WGS) entry which is preliminary data.</text>
</comment>
<protein>
    <submittedName>
        <fullName evidence="2">Uncharacterized protein</fullName>
    </submittedName>
</protein>
<proteinExistence type="predicted"/>
<gene>
    <name evidence="1" type="ORF">AC499_0452</name>
    <name evidence="2" type="ORF">AC499_1411</name>
</gene>